<proteinExistence type="predicted"/>
<name>A0AAE1DZG8_9GAST</name>
<dbReference type="PANTHER" id="PTHR10773">
    <property type="entry name" value="DNA-DIRECTED RNA POLYMERASES I, II, AND III SUBUNIT RPABC2"/>
    <property type="match status" value="1"/>
</dbReference>
<comment type="caution">
    <text evidence="1">The sequence shown here is derived from an EMBL/GenBank/DDBJ whole genome shotgun (WGS) entry which is preliminary data.</text>
</comment>
<dbReference type="EMBL" id="JAWDGP010001738">
    <property type="protein sequence ID" value="KAK3788731.1"/>
    <property type="molecule type" value="Genomic_DNA"/>
</dbReference>
<evidence type="ECO:0000313" key="2">
    <source>
        <dbReference type="Proteomes" id="UP001283361"/>
    </source>
</evidence>
<dbReference type="AlphaFoldDB" id="A0AAE1DZG8"/>
<dbReference type="Proteomes" id="UP001283361">
    <property type="component" value="Unassembled WGS sequence"/>
</dbReference>
<gene>
    <name evidence="1" type="ORF">RRG08_029183</name>
</gene>
<dbReference type="PANTHER" id="PTHR10773:SF19">
    <property type="match status" value="1"/>
</dbReference>
<keyword evidence="2" id="KW-1185">Reference proteome</keyword>
<accession>A0AAE1DZG8</accession>
<organism evidence="1 2">
    <name type="scientific">Elysia crispata</name>
    <name type="common">lettuce slug</name>
    <dbReference type="NCBI Taxonomy" id="231223"/>
    <lineage>
        <taxon>Eukaryota</taxon>
        <taxon>Metazoa</taxon>
        <taxon>Spiralia</taxon>
        <taxon>Lophotrochozoa</taxon>
        <taxon>Mollusca</taxon>
        <taxon>Gastropoda</taxon>
        <taxon>Heterobranchia</taxon>
        <taxon>Euthyneura</taxon>
        <taxon>Panpulmonata</taxon>
        <taxon>Sacoglossa</taxon>
        <taxon>Placobranchoidea</taxon>
        <taxon>Plakobranchidae</taxon>
        <taxon>Elysia</taxon>
    </lineage>
</organism>
<reference evidence="1" key="1">
    <citation type="journal article" date="2023" name="G3 (Bethesda)">
        <title>A reference genome for the long-term kleptoplast-retaining sea slug Elysia crispata morphotype clarki.</title>
        <authorList>
            <person name="Eastman K.E."/>
            <person name="Pendleton A.L."/>
            <person name="Shaikh M.A."/>
            <person name="Suttiyut T."/>
            <person name="Ogas R."/>
            <person name="Tomko P."/>
            <person name="Gavelis G."/>
            <person name="Widhalm J.R."/>
            <person name="Wisecaver J.H."/>
        </authorList>
    </citation>
    <scope>NUCLEOTIDE SEQUENCE</scope>
    <source>
        <strain evidence="1">ECLA1</strain>
    </source>
</reference>
<protein>
    <submittedName>
        <fullName evidence="1">Uncharacterized protein</fullName>
    </submittedName>
</protein>
<evidence type="ECO:0000313" key="1">
    <source>
        <dbReference type="EMBL" id="KAK3788731.1"/>
    </source>
</evidence>
<sequence length="142" mass="16699">MWRDMISKHTERSPRVESHYCRAFTSKEYLHSVLTLPKIGSMFIGEIDAIRLPISKENALFYRRRLANCNLTLCATFDLQQAIRLPISKENALFYRRRLANCNLTLCATFDLQQAIRLPISKENALFYRRRLANCNLFLQHC</sequence>